<organism evidence="2 3">
    <name type="scientific">Liparis tanakae</name>
    <name type="common">Tanaka's snailfish</name>
    <dbReference type="NCBI Taxonomy" id="230148"/>
    <lineage>
        <taxon>Eukaryota</taxon>
        <taxon>Metazoa</taxon>
        <taxon>Chordata</taxon>
        <taxon>Craniata</taxon>
        <taxon>Vertebrata</taxon>
        <taxon>Euteleostomi</taxon>
        <taxon>Actinopterygii</taxon>
        <taxon>Neopterygii</taxon>
        <taxon>Teleostei</taxon>
        <taxon>Neoteleostei</taxon>
        <taxon>Acanthomorphata</taxon>
        <taxon>Eupercaria</taxon>
        <taxon>Perciformes</taxon>
        <taxon>Cottioidei</taxon>
        <taxon>Cottales</taxon>
        <taxon>Liparidae</taxon>
        <taxon>Liparis</taxon>
    </lineage>
</organism>
<sequence>MRCYLRVKTSENRVEPDKAINTESIIAPRGAAGQGGRERPHLKGQRLERKQAGQTMMEAQGCNFPLQLVPGDYHLALEP</sequence>
<gene>
    <name evidence="2" type="ORF">EYF80_012826</name>
</gene>
<feature type="compositionally biased region" description="Basic and acidic residues" evidence="1">
    <location>
        <begin position="9"/>
        <end position="20"/>
    </location>
</feature>
<dbReference type="AlphaFoldDB" id="A0A4Z2IGB3"/>
<dbReference type="EMBL" id="SRLO01000088">
    <property type="protein sequence ID" value="TNN76980.1"/>
    <property type="molecule type" value="Genomic_DNA"/>
</dbReference>
<proteinExistence type="predicted"/>
<feature type="compositionally biased region" description="Basic and acidic residues" evidence="1">
    <location>
        <begin position="36"/>
        <end position="51"/>
    </location>
</feature>
<evidence type="ECO:0000313" key="2">
    <source>
        <dbReference type="EMBL" id="TNN76980.1"/>
    </source>
</evidence>
<feature type="region of interest" description="Disordered" evidence="1">
    <location>
        <begin position="9"/>
        <end position="52"/>
    </location>
</feature>
<evidence type="ECO:0000256" key="1">
    <source>
        <dbReference type="SAM" id="MobiDB-lite"/>
    </source>
</evidence>
<protein>
    <submittedName>
        <fullName evidence="2">Uncharacterized protein</fullName>
    </submittedName>
</protein>
<dbReference type="Proteomes" id="UP000314294">
    <property type="component" value="Unassembled WGS sequence"/>
</dbReference>
<name>A0A4Z2IGB3_9TELE</name>
<evidence type="ECO:0000313" key="3">
    <source>
        <dbReference type="Proteomes" id="UP000314294"/>
    </source>
</evidence>
<accession>A0A4Z2IGB3</accession>
<comment type="caution">
    <text evidence="2">The sequence shown here is derived from an EMBL/GenBank/DDBJ whole genome shotgun (WGS) entry which is preliminary data.</text>
</comment>
<reference evidence="2 3" key="1">
    <citation type="submission" date="2019-03" db="EMBL/GenBank/DDBJ databases">
        <title>First draft genome of Liparis tanakae, snailfish: a comprehensive survey of snailfish specific genes.</title>
        <authorList>
            <person name="Kim W."/>
            <person name="Song I."/>
            <person name="Jeong J.-H."/>
            <person name="Kim D."/>
            <person name="Kim S."/>
            <person name="Ryu S."/>
            <person name="Song J.Y."/>
            <person name="Lee S.K."/>
        </authorList>
    </citation>
    <scope>NUCLEOTIDE SEQUENCE [LARGE SCALE GENOMIC DNA]</scope>
    <source>
        <tissue evidence="2">Muscle</tissue>
    </source>
</reference>
<keyword evidence="3" id="KW-1185">Reference proteome</keyword>